<dbReference type="Proteomes" id="UP000828390">
    <property type="component" value="Unassembled WGS sequence"/>
</dbReference>
<comment type="caution">
    <text evidence="2">The sequence shown here is derived from an EMBL/GenBank/DDBJ whole genome shotgun (WGS) entry which is preliminary data.</text>
</comment>
<name>A0A9D4H2U6_DREPO</name>
<dbReference type="EMBL" id="JAIWYP010000005">
    <property type="protein sequence ID" value="KAH3824342.1"/>
    <property type="molecule type" value="Genomic_DNA"/>
</dbReference>
<feature type="non-terminal residue" evidence="2">
    <location>
        <position position="1"/>
    </location>
</feature>
<evidence type="ECO:0000256" key="1">
    <source>
        <dbReference type="SAM" id="MobiDB-lite"/>
    </source>
</evidence>
<dbReference type="AlphaFoldDB" id="A0A9D4H2U6"/>
<protein>
    <submittedName>
        <fullName evidence="2">Uncharacterized protein</fullName>
    </submittedName>
</protein>
<reference evidence="2" key="2">
    <citation type="submission" date="2020-11" db="EMBL/GenBank/DDBJ databases">
        <authorList>
            <person name="McCartney M.A."/>
            <person name="Auch B."/>
            <person name="Kono T."/>
            <person name="Mallez S."/>
            <person name="Becker A."/>
            <person name="Gohl D.M."/>
            <person name="Silverstein K.A.T."/>
            <person name="Koren S."/>
            <person name="Bechman K.B."/>
            <person name="Herman A."/>
            <person name="Abrahante J.E."/>
            <person name="Garbe J."/>
        </authorList>
    </citation>
    <scope>NUCLEOTIDE SEQUENCE</scope>
    <source>
        <strain evidence="2">Duluth1</strain>
        <tissue evidence="2">Whole animal</tissue>
    </source>
</reference>
<gene>
    <name evidence="2" type="ORF">DPMN_126177</name>
</gene>
<feature type="region of interest" description="Disordered" evidence="1">
    <location>
        <begin position="103"/>
        <end position="124"/>
    </location>
</feature>
<organism evidence="2 3">
    <name type="scientific">Dreissena polymorpha</name>
    <name type="common">Zebra mussel</name>
    <name type="synonym">Mytilus polymorpha</name>
    <dbReference type="NCBI Taxonomy" id="45954"/>
    <lineage>
        <taxon>Eukaryota</taxon>
        <taxon>Metazoa</taxon>
        <taxon>Spiralia</taxon>
        <taxon>Lophotrochozoa</taxon>
        <taxon>Mollusca</taxon>
        <taxon>Bivalvia</taxon>
        <taxon>Autobranchia</taxon>
        <taxon>Heteroconchia</taxon>
        <taxon>Euheterodonta</taxon>
        <taxon>Imparidentia</taxon>
        <taxon>Neoheterodontei</taxon>
        <taxon>Myida</taxon>
        <taxon>Dreissenoidea</taxon>
        <taxon>Dreissenidae</taxon>
        <taxon>Dreissena</taxon>
    </lineage>
</organism>
<evidence type="ECO:0000313" key="2">
    <source>
        <dbReference type="EMBL" id="KAH3824342.1"/>
    </source>
</evidence>
<keyword evidence="3" id="KW-1185">Reference proteome</keyword>
<feature type="compositionally biased region" description="Basic and acidic residues" evidence="1">
    <location>
        <begin position="103"/>
        <end position="115"/>
    </location>
</feature>
<proteinExistence type="predicted"/>
<evidence type="ECO:0000313" key="3">
    <source>
        <dbReference type="Proteomes" id="UP000828390"/>
    </source>
</evidence>
<reference evidence="2" key="1">
    <citation type="journal article" date="2019" name="bioRxiv">
        <title>The Genome of the Zebra Mussel, Dreissena polymorpha: A Resource for Invasive Species Research.</title>
        <authorList>
            <person name="McCartney M.A."/>
            <person name="Auch B."/>
            <person name="Kono T."/>
            <person name="Mallez S."/>
            <person name="Zhang Y."/>
            <person name="Obille A."/>
            <person name="Becker A."/>
            <person name="Abrahante J.E."/>
            <person name="Garbe J."/>
            <person name="Badalamenti J.P."/>
            <person name="Herman A."/>
            <person name="Mangelson H."/>
            <person name="Liachko I."/>
            <person name="Sullivan S."/>
            <person name="Sone E.D."/>
            <person name="Koren S."/>
            <person name="Silverstein K.A.T."/>
            <person name="Beckman K.B."/>
            <person name="Gohl D.M."/>
        </authorList>
    </citation>
    <scope>NUCLEOTIDE SEQUENCE</scope>
    <source>
        <strain evidence="2">Duluth1</strain>
        <tissue evidence="2">Whole animal</tissue>
    </source>
</reference>
<accession>A0A9D4H2U6</accession>
<sequence>MFHPDSRSHGVSLNCISDMQFTDEINGEIRNVEEMREPPDNADYVEAFNINHHTEKSYRQRVMEFTENQQRLHDFITQNAGNYEAQDEELEDLSIRDQDHTRDLEQAHQQGHDITSRSLPPRSASGKYPINMPELTVEIDISGCNTAELHQITDRIVNSFNNSGKHSMDPANTCIKNTLDNTFTSFGGKALFDDFVVRPRSIKDMFQLLTDCVNGTLTQHLQPITEFIRMLYNCQNYEQEAVMYKDNYDHMMDNI</sequence>